<name>A0A9W6VB11_9PSEU</name>
<dbReference type="RefSeq" id="WP_285611852.1">
    <property type="nucleotide sequence ID" value="NZ_BSSD01000006.1"/>
</dbReference>
<accession>A0A9W6VB11</accession>
<keyword evidence="3" id="KW-1185">Reference proteome</keyword>
<protein>
    <recommendedName>
        <fullName evidence="4">Sporulation-control protein</fullName>
    </recommendedName>
</protein>
<sequence length="356" mass="37096">MFKRMLSAFGVGGPSVDTVLDSPHVGPGGTLTGRVRIKGGSADVEIGQVVLALQARVEVEHHGGEAHGTGELLRAVVAERLRISANQDLDVPFQLPVPWEAPITAVGGSPLPGMNLGLRTDLVIAGAPDKGDLDPVVVHPLPSQDRVLDAFGALGFRFAKADLEVGRLHGVPQQLPVYQEVEFYAPPQFSGRISQVELTFVATPNELHIVLEADRRGGVFGGGGDAFGRFSVSHQEAESTDWAPLIGQWLEQVSQRSHGNAAFGGGHQPGYGQPAYGQPGYGQPGYGQPAYGQPGYGQPAYGHHGHHDQHRRGPGMGAVVGGAAAGIVGGMILGDMLDGGLIDGDDSGGEDFAGEE</sequence>
<dbReference type="EMBL" id="BSSD01000006">
    <property type="protein sequence ID" value="GLW93514.1"/>
    <property type="molecule type" value="Genomic_DNA"/>
</dbReference>
<proteinExistence type="predicted"/>
<dbReference type="AlphaFoldDB" id="A0A9W6VB11"/>
<gene>
    <name evidence="2" type="ORF">Aglo03_43300</name>
</gene>
<evidence type="ECO:0000256" key="1">
    <source>
        <dbReference type="SAM" id="MobiDB-lite"/>
    </source>
</evidence>
<evidence type="ECO:0000313" key="3">
    <source>
        <dbReference type="Proteomes" id="UP001165042"/>
    </source>
</evidence>
<dbReference type="PANTHER" id="PTHR40053:SF1">
    <property type="entry name" value="SPORULATION-CONTROL PROTEIN SPO0M"/>
    <property type="match status" value="1"/>
</dbReference>
<evidence type="ECO:0000313" key="2">
    <source>
        <dbReference type="EMBL" id="GLW93514.1"/>
    </source>
</evidence>
<organism evidence="2 3">
    <name type="scientific">Actinokineospora globicatena</name>
    <dbReference type="NCBI Taxonomy" id="103729"/>
    <lineage>
        <taxon>Bacteria</taxon>
        <taxon>Bacillati</taxon>
        <taxon>Actinomycetota</taxon>
        <taxon>Actinomycetes</taxon>
        <taxon>Pseudonocardiales</taxon>
        <taxon>Pseudonocardiaceae</taxon>
        <taxon>Actinokineospora</taxon>
    </lineage>
</organism>
<feature type="region of interest" description="Disordered" evidence="1">
    <location>
        <begin position="258"/>
        <end position="317"/>
    </location>
</feature>
<dbReference type="InterPro" id="IPR009776">
    <property type="entry name" value="Spore_0_M"/>
</dbReference>
<reference evidence="2" key="1">
    <citation type="submission" date="2023-02" db="EMBL/GenBank/DDBJ databases">
        <title>Actinokineospora globicatena NBRC 15670.</title>
        <authorList>
            <person name="Ichikawa N."/>
            <person name="Sato H."/>
            <person name="Tonouchi N."/>
        </authorList>
    </citation>
    <scope>NUCLEOTIDE SEQUENCE</scope>
    <source>
        <strain evidence="2">NBRC 15670</strain>
    </source>
</reference>
<dbReference type="Proteomes" id="UP001165042">
    <property type="component" value="Unassembled WGS sequence"/>
</dbReference>
<feature type="compositionally biased region" description="Basic residues" evidence="1">
    <location>
        <begin position="303"/>
        <end position="313"/>
    </location>
</feature>
<dbReference type="PANTHER" id="PTHR40053">
    <property type="entry name" value="SPORULATION-CONTROL PROTEIN SPO0M"/>
    <property type="match status" value="1"/>
</dbReference>
<evidence type="ECO:0008006" key="4">
    <source>
        <dbReference type="Google" id="ProtNLM"/>
    </source>
</evidence>
<feature type="compositionally biased region" description="Low complexity" evidence="1">
    <location>
        <begin position="286"/>
        <end position="302"/>
    </location>
</feature>
<comment type="caution">
    <text evidence="2">The sequence shown here is derived from an EMBL/GenBank/DDBJ whole genome shotgun (WGS) entry which is preliminary data.</text>
</comment>
<dbReference type="Pfam" id="PF07070">
    <property type="entry name" value="Spo0M"/>
    <property type="match status" value="1"/>
</dbReference>